<dbReference type="PANTHER" id="PTHR12128">
    <property type="entry name" value="DIHYDRODIPICOLINATE SYNTHASE"/>
    <property type="match status" value="1"/>
</dbReference>
<dbReference type="GO" id="GO:0008840">
    <property type="term" value="F:4-hydroxy-tetrahydrodipicolinate synthase activity"/>
    <property type="evidence" value="ECO:0007669"/>
    <property type="project" value="TreeGrafter"/>
</dbReference>
<keyword evidence="5" id="KW-1185">Reference proteome</keyword>
<dbReference type="InterPro" id="IPR013785">
    <property type="entry name" value="Aldolase_TIM"/>
</dbReference>
<name>A0AAV9Q0U9_9PEZI</name>
<feature type="active site" description="Schiff-base intermediate with substrate" evidence="2">
    <location>
        <position position="179"/>
    </location>
</feature>
<evidence type="ECO:0000256" key="3">
    <source>
        <dbReference type="PIRSR" id="PIRSR001365-2"/>
    </source>
</evidence>
<dbReference type="AlphaFoldDB" id="A0AAV9Q0U9"/>
<dbReference type="InterPro" id="IPR002220">
    <property type="entry name" value="DapA-like"/>
</dbReference>
<dbReference type="Proteomes" id="UP001345827">
    <property type="component" value="Unassembled WGS sequence"/>
</dbReference>
<evidence type="ECO:0008006" key="6">
    <source>
        <dbReference type="Google" id="ProtNLM"/>
    </source>
</evidence>
<reference evidence="4 5" key="1">
    <citation type="submission" date="2023-06" db="EMBL/GenBank/DDBJ databases">
        <title>Black Yeasts Isolated from many extreme environments.</title>
        <authorList>
            <person name="Coleine C."/>
            <person name="Stajich J.E."/>
            <person name="Selbmann L."/>
        </authorList>
    </citation>
    <scope>NUCLEOTIDE SEQUENCE [LARGE SCALE GENOMIC DNA]</scope>
    <source>
        <strain evidence="4 5">CCFEE 5887</strain>
    </source>
</reference>
<comment type="similarity">
    <text evidence="1">Belongs to the DapA family.</text>
</comment>
<feature type="binding site" evidence="3">
    <location>
        <position position="237"/>
    </location>
    <ligand>
        <name>pyruvate</name>
        <dbReference type="ChEBI" id="CHEBI:15361"/>
    </ligand>
</feature>
<comment type="caution">
    <text evidence="4">The sequence shown here is derived from an EMBL/GenBank/DDBJ whole genome shotgun (WGS) entry which is preliminary data.</text>
</comment>
<feature type="active site" description="Proton donor/acceptor" evidence="2">
    <location>
        <position position="150"/>
    </location>
</feature>
<gene>
    <name evidence="4" type="ORF">LTR25_007596</name>
</gene>
<proteinExistence type="inferred from homology"/>
<dbReference type="SMART" id="SM01130">
    <property type="entry name" value="DHDPS"/>
    <property type="match status" value="1"/>
</dbReference>
<dbReference type="PANTHER" id="PTHR12128:SF24">
    <property type="entry name" value="DIHYDRODIPICOLINATE SYNTHETASE FAMILY PROTEIN (AFU_ORTHOLOGUE AFUA_3G11920)"/>
    <property type="match status" value="1"/>
</dbReference>
<dbReference type="CDD" id="cd00408">
    <property type="entry name" value="DHDPS-like"/>
    <property type="match status" value="1"/>
</dbReference>
<dbReference type="PIRSF" id="PIRSF001365">
    <property type="entry name" value="DHDPS"/>
    <property type="match status" value="1"/>
</dbReference>
<dbReference type="Pfam" id="PF00701">
    <property type="entry name" value="DHDPS"/>
    <property type="match status" value="1"/>
</dbReference>
<dbReference type="SUPFAM" id="SSF51569">
    <property type="entry name" value="Aldolase"/>
    <property type="match status" value="1"/>
</dbReference>
<dbReference type="Gene3D" id="3.20.20.70">
    <property type="entry name" value="Aldolase class I"/>
    <property type="match status" value="1"/>
</dbReference>
<sequence>MAVTNTTIALRPGVYVATLTFFFVGDDETLDTQTLRTHISRLCKSGISGIVTLGSNGEAVHLSPEERQQVIVTTREVLDLERHTDMPVIVGCSAESTQQTIALCRDAAQAGGSHALVLPPSYYKAAMTPETILAFYHAVADASPLPLIVYSFPPVVNGLDMSSDLIIQISQHPNVVGTKFTCGDTGKLARVARAMNTSRTSTSPTPTPTAGGGQYWAFGGLADFTLQALVAGGAGVIAGGAKLAPKAVVKVYESFKQGKLKEAMELQALLAEGDWVHTVAGIGGTKAVLQHHFSYGGVPRLPLTGPSVYTIDGLMQGTSELMELEKAL</sequence>
<evidence type="ECO:0000313" key="4">
    <source>
        <dbReference type="EMBL" id="KAK5532892.1"/>
    </source>
</evidence>
<dbReference type="EMBL" id="JAXLQG010000014">
    <property type="protein sequence ID" value="KAK5532892.1"/>
    <property type="molecule type" value="Genomic_DNA"/>
</dbReference>
<evidence type="ECO:0000313" key="5">
    <source>
        <dbReference type="Proteomes" id="UP001345827"/>
    </source>
</evidence>
<evidence type="ECO:0000256" key="1">
    <source>
        <dbReference type="PIRNR" id="PIRNR001365"/>
    </source>
</evidence>
<evidence type="ECO:0000256" key="2">
    <source>
        <dbReference type="PIRSR" id="PIRSR001365-1"/>
    </source>
</evidence>
<organism evidence="4 5">
    <name type="scientific">Vermiconidia calcicola</name>
    <dbReference type="NCBI Taxonomy" id="1690605"/>
    <lineage>
        <taxon>Eukaryota</taxon>
        <taxon>Fungi</taxon>
        <taxon>Dikarya</taxon>
        <taxon>Ascomycota</taxon>
        <taxon>Pezizomycotina</taxon>
        <taxon>Dothideomycetes</taxon>
        <taxon>Dothideomycetidae</taxon>
        <taxon>Mycosphaerellales</taxon>
        <taxon>Extremaceae</taxon>
        <taxon>Vermiconidia</taxon>
    </lineage>
</organism>
<accession>A0AAV9Q0U9</accession>
<protein>
    <recommendedName>
        <fullName evidence="6">Dihydrodipicolinate synthase</fullName>
    </recommendedName>
</protein>
<dbReference type="PRINTS" id="PR00146">
    <property type="entry name" value="DHPICSNTHASE"/>
</dbReference>
<keyword evidence="1" id="KW-0456">Lyase</keyword>